<dbReference type="EMBL" id="MN304825">
    <property type="protein sequence ID" value="QJS39044.1"/>
    <property type="molecule type" value="Other_DNA"/>
</dbReference>
<organism evidence="1">
    <name type="scientific">Canine adenovirus serotype 2</name>
    <name type="common">CAdV-2</name>
    <name type="synonym">Canine adenovirus 2</name>
    <dbReference type="NCBI Taxonomy" id="10514"/>
    <lineage>
        <taxon>Viruses</taxon>
        <taxon>Varidnaviria</taxon>
        <taxon>Bamfordvirae</taxon>
        <taxon>Preplasmiviricota</taxon>
        <taxon>Polisuviricotina</taxon>
        <taxon>Pharingeaviricetes</taxon>
        <taxon>Rowavirales</taxon>
        <taxon>Adenoviridae</taxon>
        <taxon>Mastadenovirus</taxon>
        <taxon>Mastadenovirus canidae</taxon>
        <taxon>Canine mastadenovirus A</taxon>
    </lineage>
</organism>
<organismHost>
    <name type="scientific">Canis lupus familiaris</name>
    <name type="common">Dog</name>
    <name type="synonym">Canis familiaris</name>
    <dbReference type="NCBI Taxonomy" id="9615"/>
</organismHost>
<protein>
    <submittedName>
        <fullName evidence="1">E4 ORF1</fullName>
    </submittedName>
</protein>
<sequence length="131" mass="14242">MAALGVSMGACFCLRLHKSLVESVCAQLELTDFLPSELRRVVFSLIRAQEVRPCPTFAAAVSVLSGDYLEFYLFIGSDTEGFGSVADIQATAVSLQEALRRDFCQLIPEDCAHLALGLSVTWEPNILVTAE</sequence>
<proteinExistence type="predicted"/>
<reference evidence="1" key="2">
    <citation type="submission" date="2019-08" db="EMBL/GenBank/DDBJ databases">
        <authorList>
            <person name="Alemany R."/>
        </authorList>
    </citation>
    <scope>NUCLEOTIDE SEQUENCE</scope>
    <source>
        <strain evidence="1">Toronto A26/61</strain>
    </source>
</reference>
<reference evidence="1" key="1">
    <citation type="journal article" date="2014" name="Mol. Ther.">
        <title>A pRb-responsive, RGD-modified, and hyaluronidase-armed canine oncolytic adenovirus for application in veterinary oncology.</title>
        <authorList>
            <person name="Laborda E."/>
            <person name="Puig-Saus C."/>
            <person name="Rodriguez-Garcia A."/>
            <person name="Moreno R."/>
            <person name="Cascallo M."/>
            <person name="Pastor J."/>
            <person name="Alemany R."/>
        </authorList>
    </citation>
    <scope>NUCLEOTIDE SEQUENCE</scope>
    <source>
        <strain evidence="1">Toronto A26/61</strain>
    </source>
</reference>
<name>A0A6M4RSC1_ADEC2</name>
<evidence type="ECO:0000313" key="1">
    <source>
        <dbReference type="EMBL" id="QJS39044.1"/>
    </source>
</evidence>
<accession>A0A6M4RSC1</accession>
<dbReference type="RefSeq" id="AP_000638.1">
    <property type="nucleotide sequence ID" value="AC_000020.1"/>
</dbReference>